<keyword evidence="5" id="KW-0547">Nucleotide-binding</keyword>
<evidence type="ECO:0000256" key="3">
    <source>
        <dbReference type="ARBA" id="ARBA00013253"/>
    </source>
</evidence>
<dbReference type="GO" id="GO:0005524">
    <property type="term" value="F:ATP binding"/>
    <property type="evidence" value="ECO:0007669"/>
    <property type="project" value="UniProtKB-KW"/>
</dbReference>
<evidence type="ECO:0000256" key="6">
    <source>
        <dbReference type="ARBA" id="ARBA00022777"/>
    </source>
</evidence>
<dbReference type="GO" id="GO:0046654">
    <property type="term" value="P:tetrahydrofolate biosynthetic process"/>
    <property type="evidence" value="ECO:0007669"/>
    <property type="project" value="UniProtKB-UniPathway"/>
</dbReference>
<protein>
    <recommendedName>
        <fullName evidence="3">2-amino-4-hydroxy-6-hydroxymethyldihydropteridine diphosphokinase</fullName>
        <ecNumber evidence="3">2.7.6.3</ecNumber>
    </recommendedName>
</protein>
<evidence type="ECO:0000256" key="4">
    <source>
        <dbReference type="ARBA" id="ARBA00022679"/>
    </source>
</evidence>
<organism evidence="10 11">
    <name type="scientific">Corynebacterium falsenii</name>
    <dbReference type="NCBI Taxonomy" id="108486"/>
    <lineage>
        <taxon>Bacteria</taxon>
        <taxon>Bacillati</taxon>
        <taxon>Actinomycetota</taxon>
        <taxon>Actinomycetes</taxon>
        <taxon>Mycobacteriales</taxon>
        <taxon>Corynebacteriaceae</taxon>
        <taxon>Corynebacterium</taxon>
    </lineage>
</organism>
<dbReference type="EMBL" id="QXJK01000014">
    <property type="protein sequence ID" value="RIX33564.1"/>
    <property type="molecule type" value="Genomic_DNA"/>
</dbReference>
<dbReference type="InterPro" id="IPR035907">
    <property type="entry name" value="Hppk_sf"/>
</dbReference>
<accession>A0A418Q508</accession>
<evidence type="ECO:0000256" key="5">
    <source>
        <dbReference type="ARBA" id="ARBA00022741"/>
    </source>
</evidence>
<keyword evidence="6 10" id="KW-0418">Kinase</keyword>
<keyword evidence="7" id="KW-0067">ATP-binding</keyword>
<dbReference type="Gene3D" id="3.30.70.560">
    <property type="entry name" value="7,8-Dihydro-6-hydroxymethylpterin-pyrophosphokinase HPPK"/>
    <property type="match status" value="1"/>
</dbReference>
<dbReference type="Proteomes" id="UP000285278">
    <property type="component" value="Unassembled WGS sequence"/>
</dbReference>
<dbReference type="InterPro" id="IPR000550">
    <property type="entry name" value="Hppk"/>
</dbReference>
<dbReference type="GO" id="GO:0003848">
    <property type="term" value="F:2-amino-4-hydroxy-6-hydroxymethyldihydropteridine diphosphokinase activity"/>
    <property type="evidence" value="ECO:0007669"/>
    <property type="project" value="UniProtKB-EC"/>
</dbReference>
<dbReference type="AlphaFoldDB" id="A0A418Q508"/>
<evidence type="ECO:0000256" key="7">
    <source>
        <dbReference type="ARBA" id="ARBA00022840"/>
    </source>
</evidence>
<keyword evidence="4 10" id="KW-0808">Transferase</keyword>
<dbReference type="PROSITE" id="PS00794">
    <property type="entry name" value="HPPK"/>
    <property type="match status" value="1"/>
</dbReference>
<dbReference type="PANTHER" id="PTHR43071:SF1">
    <property type="entry name" value="2-AMINO-4-HYDROXY-6-HYDROXYMETHYLDIHYDROPTERIDINE PYROPHOSPHOKINASE"/>
    <property type="match status" value="1"/>
</dbReference>
<evidence type="ECO:0000256" key="2">
    <source>
        <dbReference type="ARBA" id="ARBA00005051"/>
    </source>
</evidence>
<evidence type="ECO:0000313" key="11">
    <source>
        <dbReference type="Proteomes" id="UP000285278"/>
    </source>
</evidence>
<comment type="pathway">
    <text evidence="2">Cofactor biosynthesis; tetrahydrofolate biosynthesis; 2-amino-4-hydroxy-6-hydroxymethyl-7,8-dihydropteridine diphosphate from 7,8-dihydroneopterin triphosphate: step 4/4.</text>
</comment>
<dbReference type="PANTHER" id="PTHR43071">
    <property type="entry name" value="2-AMINO-4-HYDROXY-6-HYDROXYMETHYLDIHYDROPTERIDINE PYROPHOSPHOKINASE"/>
    <property type="match status" value="1"/>
</dbReference>
<comment type="catalytic activity">
    <reaction evidence="1">
        <text>6-hydroxymethyl-7,8-dihydropterin + ATP = (7,8-dihydropterin-6-yl)methyl diphosphate + AMP + H(+)</text>
        <dbReference type="Rhea" id="RHEA:11412"/>
        <dbReference type="ChEBI" id="CHEBI:15378"/>
        <dbReference type="ChEBI" id="CHEBI:30616"/>
        <dbReference type="ChEBI" id="CHEBI:44841"/>
        <dbReference type="ChEBI" id="CHEBI:72950"/>
        <dbReference type="ChEBI" id="CHEBI:456215"/>
        <dbReference type="EC" id="2.7.6.3"/>
    </reaction>
</comment>
<dbReference type="SUPFAM" id="SSF55083">
    <property type="entry name" value="6-hydroxymethyl-7,8-dihydropterin pyrophosphokinase, HPPK"/>
    <property type="match status" value="1"/>
</dbReference>
<reference evidence="10 11" key="1">
    <citation type="submission" date="2018-09" db="EMBL/GenBank/DDBJ databases">
        <title>Optimization and identification of Corynebacterium falsenii FN1-14 from fish paste.</title>
        <authorList>
            <person name="Daroonpunt R."/>
            <person name="Tanasupawat S."/>
        </authorList>
    </citation>
    <scope>NUCLEOTIDE SEQUENCE [LARGE SCALE GENOMIC DNA]</scope>
    <source>
        <strain evidence="10 11">FN1-14</strain>
    </source>
</reference>
<dbReference type="GO" id="GO:0016301">
    <property type="term" value="F:kinase activity"/>
    <property type="evidence" value="ECO:0007669"/>
    <property type="project" value="UniProtKB-KW"/>
</dbReference>
<name>A0A418Q508_9CORY</name>
<feature type="domain" description="7,8-dihydro-6-hydroxymethylpterin-pyrophosphokinase" evidence="9">
    <location>
        <begin position="106"/>
        <end position="117"/>
    </location>
</feature>
<dbReference type="STRING" id="1451189.CFAL_01730"/>
<dbReference type="CDD" id="cd00483">
    <property type="entry name" value="HPPK"/>
    <property type="match status" value="1"/>
</dbReference>
<evidence type="ECO:0000256" key="8">
    <source>
        <dbReference type="ARBA" id="ARBA00022909"/>
    </source>
</evidence>
<dbReference type="Pfam" id="PF01288">
    <property type="entry name" value="HPPK"/>
    <property type="match status" value="1"/>
</dbReference>
<keyword evidence="8" id="KW-0289">Folate biosynthesis</keyword>
<sequence>MNTEQLPADPTQRPEITAFIGLGSNLPGDVGSPEAQIERACELLEMHPAIRIVQRSRIFATPPWGGVEQSEFRNAVIHVRTTLDPLALLHHCQFAEAVGNRVREVRWGPRTVDVDVLSCFDATLSPIISHGQWGFELVVPHPYAAERAFVLVPWLDLDAAAEPWCVLGERTIAECVADVDEAEVRGIVAVEDPPAGHR</sequence>
<evidence type="ECO:0000256" key="1">
    <source>
        <dbReference type="ARBA" id="ARBA00000198"/>
    </source>
</evidence>
<dbReference type="OrthoDB" id="9808041at2"/>
<dbReference type="NCBIfam" id="TIGR01498">
    <property type="entry name" value="folK"/>
    <property type="match status" value="1"/>
</dbReference>
<comment type="caution">
    <text evidence="10">The sequence shown here is derived from an EMBL/GenBank/DDBJ whole genome shotgun (WGS) entry which is preliminary data.</text>
</comment>
<dbReference type="UniPathway" id="UPA00077">
    <property type="reaction ID" value="UER00155"/>
</dbReference>
<proteinExistence type="predicted"/>
<dbReference type="RefSeq" id="WP_119665228.1">
    <property type="nucleotide sequence ID" value="NZ_JBQQOK010000005.1"/>
</dbReference>
<keyword evidence="11" id="KW-1185">Reference proteome</keyword>
<evidence type="ECO:0000259" key="9">
    <source>
        <dbReference type="PROSITE" id="PS00794"/>
    </source>
</evidence>
<evidence type="ECO:0000313" key="10">
    <source>
        <dbReference type="EMBL" id="RIX33564.1"/>
    </source>
</evidence>
<dbReference type="EC" id="2.7.6.3" evidence="3"/>
<gene>
    <name evidence="10" type="primary">folK</name>
    <name evidence="10" type="ORF">D3M95_10030</name>
</gene>
<dbReference type="GO" id="GO:0046656">
    <property type="term" value="P:folic acid biosynthetic process"/>
    <property type="evidence" value="ECO:0007669"/>
    <property type="project" value="UniProtKB-KW"/>
</dbReference>